<keyword evidence="3" id="KW-0731">Sigma factor</keyword>
<proteinExistence type="inferred from homology"/>
<dbReference type="InterPro" id="IPR013324">
    <property type="entry name" value="RNA_pol_sigma_r3/r4-like"/>
</dbReference>
<evidence type="ECO:0000256" key="5">
    <source>
        <dbReference type="ARBA" id="ARBA00023163"/>
    </source>
</evidence>
<gene>
    <name evidence="7" type="ORF">HF849_20405</name>
</gene>
<dbReference type="GO" id="GO:0003677">
    <property type="term" value="F:DNA binding"/>
    <property type="evidence" value="ECO:0007669"/>
    <property type="project" value="UniProtKB-KW"/>
</dbReference>
<dbReference type="AlphaFoldDB" id="A0A7X9SS82"/>
<dbReference type="InterPro" id="IPR007627">
    <property type="entry name" value="RNA_pol_sigma70_r2"/>
</dbReference>
<evidence type="ECO:0000256" key="1">
    <source>
        <dbReference type="ARBA" id="ARBA00010641"/>
    </source>
</evidence>
<name>A0A7X9SS82_CLOBE</name>
<dbReference type="RefSeq" id="WP_103698037.1">
    <property type="nucleotide sequence ID" value="NZ_CP144906.1"/>
</dbReference>
<dbReference type="Pfam" id="PF04542">
    <property type="entry name" value="Sigma70_r2"/>
    <property type="match status" value="1"/>
</dbReference>
<dbReference type="InterPro" id="IPR013325">
    <property type="entry name" value="RNA_pol_sigma_r2"/>
</dbReference>
<dbReference type="PANTHER" id="PTHR43133:SF8">
    <property type="entry name" value="RNA POLYMERASE SIGMA FACTOR HI_1459-RELATED"/>
    <property type="match status" value="1"/>
</dbReference>
<protein>
    <submittedName>
        <fullName evidence="7">Sigma-70 family RNA polymerase sigma factor</fullName>
    </submittedName>
</protein>
<sequence>MAINEDNVLLELKKRNTKALEYIINTYSNLVFKVVINVLGNDNYESAKECLNDIYLLVWNKHQLYNPEKASFKNWILAVSKYKAIDYKRRLKKTNNVSIEDEFLFSSNNVENEYILKEKKKELLELLDNESKTDREIFIRKYIFDEDINSITQKLKLSKGAVYNRLWRTRNSLTEKLNVQCEGEVVK</sequence>
<dbReference type="Proteomes" id="UP000587880">
    <property type="component" value="Unassembled WGS sequence"/>
</dbReference>
<reference evidence="7 8" key="1">
    <citation type="submission" date="2020-04" db="EMBL/GenBank/DDBJ databases">
        <authorList>
            <person name="Hitch T.C.A."/>
            <person name="Wylensek D."/>
            <person name="Clavel T."/>
        </authorList>
    </citation>
    <scope>NUCLEOTIDE SEQUENCE [LARGE SCALE GENOMIC DNA]</scope>
    <source>
        <strain evidence="7 8">WB01_NA02</strain>
    </source>
</reference>
<evidence type="ECO:0000259" key="6">
    <source>
        <dbReference type="Pfam" id="PF04542"/>
    </source>
</evidence>
<keyword evidence="4" id="KW-0238">DNA-binding</keyword>
<dbReference type="InterPro" id="IPR014284">
    <property type="entry name" value="RNA_pol_sigma-70_dom"/>
</dbReference>
<dbReference type="Gene3D" id="1.10.1740.10">
    <property type="match status" value="1"/>
</dbReference>
<comment type="caution">
    <text evidence="7">The sequence shown here is derived from an EMBL/GenBank/DDBJ whole genome shotgun (WGS) entry which is preliminary data.</text>
</comment>
<dbReference type="PANTHER" id="PTHR43133">
    <property type="entry name" value="RNA POLYMERASE ECF-TYPE SIGMA FACTO"/>
    <property type="match status" value="1"/>
</dbReference>
<dbReference type="SUPFAM" id="SSF88659">
    <property type="entry name" value="Sigma3 and sigma4 domains of RNA polymerase sigma factors"/>
    <property type="match status" value="1"/>
</dbReference>
<feature type="domain" description="RNA polymerase sigma-70 region 2" evidence="6">
    <location>
        <begin position="24"/>
        <end position="93"/>
    </location>
</feature>
<comment type="similarity">
    <text evidence="1">Belongs to the sigma-70 factor family. ECF subfamily.</text>
</comment>
<dbReference type="InterPro" id="IPR039425">
    <property type="entry name" value="RNA_pol_sigma-70-like"/>
</dbReference>
<evidence type="ECO:0000256" key="4">
    <source>
        <dbReference type="ARBA" id="ARBA00023125"/>
    </source>
</evidence>
<evidence type="ECO:0000256" key="2">
    <source>
        <dbReference type="ARBA" id="ARBA00023015"/>
    </source>
</evidence>
<dbReference type="NCBIfam" id="TIGR02937">
    <property type="entry name" value="sigma70-ECF"/>
    <property type="match status" value="1"/>
</dbReference>
<dbReference type="GO" id="GO:0006352">
    <property type="term" value="P:DNA-templated transcription initiation"/>
    <property type="evidence" value="ECO:0007669"/>
    <property type="project" value="InterPro"/>
</dbReference>
<accession>A0A7X9SS82</accession>
<keyword evidence="2" id="KW-0805">Transcription regulation</keyword>
<organism evidence="7 8">
    <name type="scientific">Clostridium beijerinckii</name>
    <name type="common">Clostridium MP</name>
    <dbReference type="NCBI Taxonomy" id="1520"/>
    <lineage>
        <taxon>Bacteria</taxon>
        <taxon>Bacillati</taxon>
        <taxon>Bacillota</taxon>
        <taxon>Clostridia</taxon>
        <taxon>Eubacteriales</taxon>
        <taxon>Clostridiaceae</taxon>
        <taxon>Clostridium</taxon>
    </lineage>
</organism>
<dbReference type="SUPFAM" id="SSF88946">
    <property type="entry name" value="Sigma2 domain of RNA polymerase sigma factors"/>
    <property type="match status" value="1"/>
</dbReference>
<dbReference type="InterPro" id="IPR036388">
    <property type="entry name" value="WH-like_DNA-bd_sf"/>
</dbReference>
<dbReference type="Gene3D" id="1.10.10.10">
    <property type="entry name" value="Winged helix-like DNA-binding domain superfamily/Winged helix DNA-binding domain"/>
    <property type="match status" value="1"/>
</dbReference>
<evidence type="ECO:0000313" key="8">
    <source>
        <dbReference type="Proteomes" id="UP000587880"/>
    </source>
</evidence>
<evidence type="ECO:0000313" key="7">
    <source>
        <dbReference type="EMBL" id="NMF07060.1"/>
    </source>
</evidence>
<dbReference type="EMBL" id="JABAGD010000048">
    <property type="protein sequence ID" value="NMF07060.1"/>
    <property type="molecule type" value="Genomic_DNA"/>
</dbReference>
<evidence type="ECO:0000256" key="3">
    <source>
        <dbReference type="ARBA" id="ARBA00023082"/>
    </source>
</evidence>
<keyword evidence="5" id="KW-0804">Transcription</keyword>
<dbReference type="GO" id="GO:0016987">
    <property type="term" value="F:sigma factor activity"/>
    <property type="evidence" value="ECO:0007669"/>
    <property type="project" value="UniProtKB-KW"/>
</dbReference>